<proteinExistence type="predicted"/>
<evidence type="ECO:0000256" key="1">
    <source>
        <dbReference type="SAM" id="MobiDB-lite"/>
    </source>
</evidence>
<evidence type="ECO:0000313" key="2">
    <source>
        <dbReference type="EMBL" id="RMX54852.1"/>
    </source>
</evidence>
<evidence type="ECO:0000313" key="3">
    <source>
        <dbReference type="Proteomes" id="UP000275408"/>
    </source>
</evidence>
<dbReference type="AlphaFoldDB" id="A0A3M6UMJ6"/>
<feature type="region of interest" description="Disordered" evidence="1">
    <location>
        <begin position="451"/>
        <end position="494"/>
    </location>
</feature>
<dbReference type="Proteomes" id="UP000275408">
    <property type="component" value="Unassembled WGS sequence"/>
</dbReference>
<dbReference type="EMBL" id="RCHS01001178">
    <property type="protein sequence ID" value="RMX54852.1"/>
    <property type="molecule type" value="Genomic_DNA"/>
</dbReference>
<feature type="region of interest" description="Disordered" evidence="1">
    <location>
        <begin position="381"/>
        <end position="400"/>
    </location>
</feature>
<organism evidence="2 3">
    <name type="scientific">Pocillopora damicornis</name>
    <name type="common">Cauliflower coral</name>
    <name type="synonym">Millepora damicornis</name>
    <dbReference type="NCBI Taxonomy" id="46731"/>
    <lineage>
        <taxon>Eukaryota</taxon>
        <taxon>Metazoa</taxon>
        <taxon>Cnidaria</taxon>
        <taxon>Anthozoa</taxon>
        <taxon>Hexacorallia</taxon>
        <taxon>Scleractinia</taxon>
        <taxon>Astrocoeniina</taxon>
        <taxon>Pocilloporidae</taxon>
        <taxon>Pocillopora</taxon>
    </lineage>
</organism>
<feature type="compositionally biased region" description="Polar residues" evidence="1">
    <location>
        <begin position="362"/>
        <end position="372"/>
    </location>
</feature>
<accession>A0A3M6UMJ6</accession>
<gene>
    <name evidence="2" type="ORF">pdam_00011157</name>
</gene>
<sequence length="528" mass="59136">MSYNRKTFRFLKLEKSSNFARRKNDVEDKMLGTKLKVMEKEERIIRQKLYEIRREKYSRSFYKSEDKSKFVDVNVCETNEGEKNKITASGVERTITALRRKSIAVEEFNPGQVVRVCVSSKLEDKVARDESTSLSALPAIQKARKRRHSVAIVTNIAEHKAADLFTLGENYVQSVSGADEGISLDFALRKCQEKDSETTTDQLLQRKVDASGQENAKLTTYSEKSATLDLQTKSTGLSRRRYSCTDNDFHHNEIGRCFTDSPLNVSKPEPGESSGLESILSVPESSETKTTTTHGVTSPVLLLPQRPHSSRSCSDSSIHGLQIDLRKCRTPVLGSSRKYLQADSPSALRLDAESKPKRNAFENESTSKSVTSFIRKNRSASLTTGLTSGNEDSTLSEKEEKVAEQVMKRQLEIKTAADKMRRLSLQHFGDAKDSLKVPRRQSSGVISPYLQRAGSESSHNDANNNSEGNQRAGIVRRHKDNPQLLGKTAKETSKIDKEKALKEQVLSKLAWDISDCRYLRCGGRDDAV</sequence>
<feature type="region of interest" description="Disordered" evidence="1">
    <location>
        <begin position="353"/>
        <end position="372"/>
    </location>
</feature>
<feature type="compositionally biased region" description="Polar residues" evidence="1">
    <location>
        <begin position="454"/>
        <end position="469"/>
    </location>
</feature>
<name>A0A3M6UMJ6_POCDA</name>
<comment type="caution">
    <text evidence="2">The sequence shown here is derived from an EMBL/GenBank/DDBJ whole genome shotgun (WGS) entry which is preliminary data.</text>
</comment>
<feature type="compositionally biased region" description="Polar residues" evidence="1">
    <location>
        <begin position="283"/>
        <end position="296"/>
    </location>
</feature>
<protein>
    <submittedName>
        <fullName evidence="2">Uncharacterized protein</fullName>
    </submittedName>
</protein>
<keyword evidence="3" id="KW-1185">Reference proteome</keyword>
<feature type="compositionally biased region" description="Polar residues" evidence="1">
    <location>
        <begin position="381"/>
        <end position="393"/>
    </location>
</feature>
<reference evidence="2 3" key="1">
    <citation type="journal article" date="2018" name="Sci. Rep.">
        <title>Comparative analysis of the Pocillopora damicornis genome highlights role of immune system in coral evolution.</title>
        <authorList>
            <person name="Cunning R."/>
            <person name="Bay R.A."/>
            <person name="Gillette P."/>
            <person name="Baker A.C."/>
            <person name="Traylor-Knowles N."/>
        </authorList>
    </citation>
    <scope>NUCLEOTIDE SEQUENCE [LARGE SCALE GENOMIC DNA]</scope>
    <source>
        <strain evidence="2">RSMAS</strain>
        <tissue evidence="2">Whole animal</tissue>
    </source>
</reference>
<feature type="region of interest" description="Disordered" evidence="1">
    <location>
        <begin position="261"/>
        <end position="316"/>
    </location>
</feature>